<comment type="caution">
    <text evidence="1">The sequence shown here is derived from an EMBL/GenBank/DDBJ whole genome shotgun (WGS) entry which is preliminary data.</text>
</comment>
<name>A0ABU3PEA8_9BURK</name>
<dbReference type="EMBL" id="JAVXZY010000007">
    <property type="protein sequence ID" value="MDT9000925.1"/>
    <property type="molecule type" value="Genomic_DNA"/>
</dbReference>
<organism evidence="1 2">
    <name type="scientific">Roseateles aquae</name>
    <dbReference type="NCBI Taxonomy" id="3077235"/>
    <lineage>
        <taxon>Bacteria</taxon>
        <taxon>Pseudomonadati</taxon>
        <taxon>Pseudomonadota</taxon>
        <taxon>Betaproteobacteria</taxon>
        <taxon>Burkholderiales</taxon>
        <taxon>Sphaerotilaceae</taxon>
        <taxon>Roseateles</taxon>
    </lineage>
</organism>
<gene>
    <name evidence="1" type="ORF">RQP53_16735</name>
</gene>
<evidence type="ECO:0008006" key="3">
    <source>
        <dbReference type="Google" id="ProtNLM"/>
    </source>
</evidence>
<keyword evidence="2" id="KW-1185">Reference proteome</keyword>
<proteinExistence type="predicted"/>
<reference evidence="1" key="1">
    <citation type="submission" date="2023-09" db="EMBL/GenBank/DDBJ databases">
        <title>Paucibacter sp. APW11 Genome sequencing and assembly.</title>
        <authorList>
            <person name="Kim I."/>
        </authorList>
    </citation>
    <scope>NUCLEOTIDE SEQUENCE</scope>
    <source>
        <strain evidence="1">APW11</strain>
    </source>
</reference>
<dbReference type="Proteomes" id="UP001246372">
    <property type="component" value="Unassembled WGS sequence"/>
</dbReference>
<accession>A0ABU3PEA8</accession>
<sequence>MSPNTYTTDQYDPGRFRPHGRVEYEEQGRILWSRATGPFNPELMQALSELVIATFPAMTAKGPWVNICTFNHSALCSPDVLLSFTATMKQLVQMKIAPVATAFVLTPEVDGAELMAPLFEKCFKEGGIPFACFPSIELAQQWASSRLSPPQA</sequence>
<evidence type="ECO:0000313" key="2">
    <source>
        <dbReference type="Proteomes" id="UP001246372"/>
    </source>
</evidence>
<dbReference type="RefSeq" id="WP_315651811.1">
    <property type="nucleotide sequence ID" value="NZ_JAVXZY010000007.1"/>
</dbReference>
<evidence type="ECO:0000313" key="1">
    <source>
        <dbReference type="EMBL" id="MDT9000925.1"/>
    </source>
</evidence>
<protein>
    <recommendedName>
        <fullName evidence="3">STAS/SEC14 domain-containing protein</fullName>
    </recommendedName>
</protein>